<dbReference type="SUPFAM" id="SSF53067">
    <property type="entry name" value="Actin-like ATPase domain"/>
    <property type="match status" value="2"/>
</dbReference>
<dbReference type="InterPro" id="IPR000905">
    <property type="entry name" value="Gcp-like_dom"/>
</dbReference>
<dbReference type="Pfam" id="PF00814">
    <property type="entry name" value="TsaD"/>
    <property type="match status" value="1"/>
</dbReference>
<dbReference type="InterPro" id="IPR043129">
    <property type="entry name" value="ATPase_NBD"/>
</dbReference>
<protein>
    <submittedName>
        <fullName evidence="2">tRNA (Adenosine(37)-N6)-threonylcarbamoyltransferase complex dimerization subunit type 1 TsaB</fullName>
    </submittedName>
</protein>
<dbReference type="InterPro" id="IPR022496">
    <property type="entry name" value="T6A_TsaB"/>
</dbReference>
<dbReference type="Proteomes" id="UP000612680">
    <property type="component" value="Chromosome"/>
</dbReference>
<dbReference type="EMBL" id="CP056775">
    <property type="protein sequence ID" value="QRR02909.1"/>
    <property type="molecule type" value="Genomic_DNA"/>
</dbReference>
<dbReference type="PANTHER" id="PTHR11735">
    <property type="entry name" value="TRNA N6-ADENOSINE THREONYLCARBAMOYLTRANSFERASE"/>
    <property type="match status" value="1"/>
</dbReference>
<keyword evidence="3" id="KW-1185">Reference proteome</keyword>
<dbReference type="CDD" id="cd24032">
    <property type="entry name" value="ASKHA_NBD_TsaB"/>
    <property type="match status" value="1"/>
</dbReference>
<evidence type="ECO:0000313" key="2">
    <source>
        <dbReference type="EMBL" id="QRR02909.1"/>
    </source>
</evidence>
<name>A0ABX7IAE6_9BACT</name>
<dbReference type="PANTHER" id="PTHR11735:SF11">
    <property type="entry name" value="TRNA THREONYLCARBAMOYLADENOSINE BIOSYNTHESIS PROTEIN TSAB"/>
    <property type="match status" value="1"/>
</dbReference>
<reference evidence="2 3" key="1">
    <citation type="submission" date="2020-06" db="EMBL/GenBank/DDBJ databases">
        <title>Dyadobacter sandarakinus sp. nov., isolated from the soil of the Arctic Yellow River Station.</title>
        <authorList>
            <person name="Zhang Y."/>
            <person name="Peng F."/>
        </authorList>
    </citation>
    <scope>NUCLEOTIDE SEQUENCE [LARGE SCALE GENOMIC DNA]</scope>
    <source>
        <strain evidence="2 3">Q3-56</strain>
    </source>
</reference>
<sequence length="230" mass="25207">MLLLSIDTSTRGCSVALHDGDVLLALSELYTDKSSSAMLTTLIERIVAQSRYLLRDLDAIAVAKGPGSYTGLRVGVSTAKGLCYALDKPLIAINTLEAMAFQLQGFYPDSLLCPMIDARRMEVYTAVFNERNEMVQPTNAVILTDQSFEEYLSHSRMVFFGDGAAKFKSLMNDKENAFFPSKLIQPSAATVGLLAAGSFQNGIFEDTAMFEPYYLKDFMSLSARKTGSLV</sequence>
<evidence type="ECO:0000313" key="3">
    <source>
        <dbReference type="Proteomes" id="UP000612680"/>
    </source>
</evidence>
<dbReference type="RefSeq" id="WP_204658338.1">
    <property type="nucleotide sequence ID" value="NZ_CP056775.1"/>
</dbReference>
<dbReference type="Gene3D" id="3.30.420.40">
    <property type="match status" value="2"/>
</dbReference>
<feature type="domain" description="Gcp-like" evidence="1">
    <location>
        <begin position="33"/>
        <end position="214"/>
    </location>
</feature>
<accession>A0ABX7IAE6</accession>
<gene>
    <name evidence="2" type="primary">tsaB</name>
    <name evidence="2" type="ORF">HWI92_19345</name>
</gene>
<dbReference type="NCBIfam" id="TIGR03725">
    <property type="entry name" value="T6A_YeaZ"/>
    <property type="match status" value="1"/>
</dbReference>
<proteinExistence type="predicted"/>
<evidence type="ECO:0000259" key="1">
    <source>
        <dbReference type="Pfam" id="PF00814"/>
    </source>
</evidence>
<organism evidence="2 3">
    <name type="scientific">Dyadobacter sandarakinus</name>
    <dbReference type="NCBI Taxonomy" id="2747268"/>
    <lineage>
        <taxon>Bacteria</taxon>
        <taxon>Pseudomonadati</taxon>
        <taxon>Bacteroidota</taxon>
        <taxon>Cytophagia</taxon>
        <taxon>Cytophagales</taxon>
        <taxon>Spirosomataceae</taxon>
        <taxon>Dyadobacter</taxon>
    </lineage>
</organism>